<name>A0ABW1JWK9_9NOCA</name>
<dbReference type="Proteomes" id="UP001596223">
    <property type="component" value="Unassembled WGS sequence"/>
</dbReference>
<dbReference type="EMBL" id="JBHSQN010000013">
    <property type="protein sequence ID" value="MFC6013327.1"/>
    <property type="molecule type" value="Genomic_DNA"/>
</dbReference>
<evidence type="ECO:0000313" key="2">
    <source>
        <dbReference type="Proteomes" id="UP001596223"/>
    </source>
</evidence>
<reference evidence="2" key="1">
    <citation type="journal article" date="2019" name="Int. J. Syst. Evol. Microbiol.">
        <title>The Global Catalogue of Microorganisms (GCM) 10K type strain sequencing project: providing services to taxonomists for standard genome sequencing and annotation.</title>
        <authorList>
            <consortium name="The Broad Institute Genomics Platform"/>
            <consortium name="The Broad Institute Genome Sequencing Center for Infectious Disease"/>
            <person name="Wu L."/>
            <person name="Ma J."/>
        </authorList>
    </citation>
    <scope>NUCLEOTIDE SEQUENCE [LARGE SCALE GENOMIC DNA]</scope>
    <source>
        <strain evidence="2">CCUG 36956</strain>
    </source>
</reference>
<protein>
    <submittedName>
        <fullName evidence="1">Uncharacterized protein</fullName>
    </submittedName>
</protein>
<evidence type="ECO:0000313" key="1">
    <source>
        <dbReference type="EMBL" id="MFC6013327.1"/>
    </source>
</evidence>
<organism evidence="1 2">
    <name type="scientific">Nocardia lasii</name>
    <dbReference type="NCBI Taxonomy" id="1616107"/>
    <lineage>
        <taxon>Bacteria</taxon>
        <taxon>Bacillati</taxon>
        <taxon>Actinomycetota</taxon>
        <taxon>Actinomycetes</taxon>
        <taxon>Mycobacteriales</taxon>
        <taxon>Nocardiaceae</taxon>
        <taxon>Nocardia</taxon>
    </lineage>
</organism>
<accession>A0ABW1JWK9</accession>
<gene>
    <name evidence="1" type="ORF">ACFP3H_19910</name>
</gene>
<proteinExistence type="predicted"/>
<keyword evidence="2" id="KW-1185">Reference proteome</keyword>
<comment type="caution">
    <text evidence="1">The sequence shown here is derived from an EMBL/GenBank/DDBJ whole genome shotgun (WGS) entry which is preliminary data.</text>
</comment>
<dbReference type="RefSeq" id="WP_378608212.1">
    <property type="nucleotide sequence ID" value="NZ_JBHSQN010000013.1"/>
</dbReference>
<sequence>MTDAMSTPEAPISTPLRRLAGRLRGCLPPHWQAEVVDVPARLREAAQPTLRIRTA</sequence>